<dbReference type="Gene3D" id="1.20.1280.50">
    <property type="match status" value="1"/>
</dbReference>
<dbReference type="InterPro" id="IPR001810">
    <property type="entry name" value="F-box_dom"/>
</dbReference>
<keyword evidence="3" id="KW-1185">Reference proteome</keyword>
<dbReference type="OrthoDB" id="3365698at2759"/>
<dbReference type="SUPFAM" id="SSF52047">
    <property type="entry name" value="RNI-like"/>
    <property type="match status" value="1"/>
</dbReference>
<evidence type="ECO:0000313" key="2">
    <source>
        <dbReference type="EMBL" id="KAF9073612.1"/>
    </source>
</evidence>
<feature type="domain" description="F-box" evidence="1">
    <location>
        <begin position="23"/>
        <end position="79"/>
    </location>
</feature>
<dbReference type="AlphaFoldDB" id="A0A9P5Q2V6"/>
<reference evidence="2" key="1">
    <citation type="submission" date="2020-11" db="EMBL/GenBank/DDBJ databases">
        <authorList>
            <consortium name="DOE Joint Genome Institute"/>
            <person name="Ahrendt S."/>
            <person name="Riley R."/>
            <person name="Andreopoulos W."/>
            <person name="Labutti K."/>
            <person name="Pangilinan J."/>
            <person name="Ruiz-Duenas F.J."/>
            <person name="Barrasa J.M."/>
            <person name="Sanchez-Garcia M."/>
            <person name="Camarero S."/>
            <person name="Miyauchi S."/>
            <person name="Serrano A."/>
            <person name="Linde D."/>
            <person name="Babiker R."/>
            <person name="Drula E."/>
            <person name="Ayuso-Fernandez I."/>
            <person name="Pacheco R."/>
            <person name="Padilla G."/>
            <person name="Ferreira P."/>
            <person name="Barriuso J."/>
            <person name="Kellner H."/>
            <person name="Castanera R."/>
            <person name="Alfaro M."/>
            <person name="Ramirez L."/>
            <person name="Pisabarro A.G."/>
            <person name="Kuo A."/>
            <person name="Tritt A."/>
            <person name="Lipzen A."/>
            <person name="He G."/>
            <person name="Yan M."/>
            <person name="Ng V."/>
            <person name="Cullen D."/>
            <person name="Martin F."/>
            <person name="Rosso M.-N."/>
            <person name="Henrissat B."/>
            <person name="Hibbett D."/>
            <person name="Martinez A.T."/>
            <person name="Grigoriev I.V."/>
        </authorList>
    </citation>
    <scope>NUCLEOTIDE SEQUENCE</scope>
    <source>
        <strain evidence="2">AH 40177</strain>
    </source>
</reference>
<evidence type="ECO:0000313" key="3">
    <source>
        <dbReference type="Proteomes" id="UP000772434"/>
    </source>
</evidence>
<dbReference type="InterPro" id="IPR036047">
    <property type="entry name" value="F-box-like_dom_sf"/>
</dbReference>
<evidence type="ECO:0000259" key="1">
    <source>
        <dbReference type="Pfam" id="PF12937"/>
    </source>
</evidence>
<sequence>MLADRSNGSRQNTWTGSSCHYPIHRLPCELLVEIFSFCSSTGLCISGGEYPISNSLHLAQTCSRWRTICLTSPTLWNEITANLVDVNANDARLIELYLRYSRDMPLMLTISDIEFYDEGKPVHAEELEEVSWNILASLTAACRRWARVSIDMNWQFLEGHRGAFSFANVGFPVTFPLLEYLSIHWDPIGSIVKFNKSNALLDQLALAGNVRQLELLSYNSAIPISLKKLTRITVRALTHTAFHKLLSECVCVEYIAVDHYVLSEQTCDIFSTSSSLQNLRLSFEPLDTPEYPKIGQFFHSIALPCLKELHFQATCTEFIMDNLIDMLHRSGCARGLVKLSLNAIVKDTDLLNLFKLTPNLQTLMLHPHVPITDHLFSGLTLPTAEASTKEALLPHLDHLFVACRAFSGPLASLSLNMLGSRCIMASVPKSLQSFTLHLPLDCRHFVDGLFLHKLHSLSVAGLSSNLAPLPSPHWTGSQKTGGHRRAL</sequence>
<dbReference type="Pfam" id="PF12937">
    <property type="entry name" value="F-box-like"/>
    <property type="match status" value="1"/>
</dbReference>
<proteinExistence type="predicted"/>
<gene>
    <name evidence="2" type="ORF">BDP27DRAFT_1444943</name>
</gene>
<protein>
    <recommendedName>
        <fullName evidence="1">F-box domain-containing protein</fullName>
    </recommendedName>
</protein>
<comment type="caution">
    <text evidence="2">The sequence shown here is derived from an EMBL/GenBank/DDBJ whole genome shotgun (WGS) entry which is preliminary data.</text>
</comment>
<organism evidence="2 3">
    <name type="scientific">Rhodocollybia butyracea</name>
    <dbReference type="NCBI Taxonomy" id="206335"/>
    <lineage>
        <taxon>Eukaryota</taxon>
        <taxon>Fungi</taxon>
        <taxon>Dikarya</taxon>
        <taxon>Basidiomycota</taxon>
        <taxon>Agaricomycotina</taxon>
        <taxon>Agaricomycetes</taxon>
        <taxon>Agaricomycetidae</taxon>
        <taxon>Agaricales</taxon>
        <taxon>Marasmiineae</taxon>
        <taxon>Omphalotaceae</taxon>
        <taxon>Rhodocollybia</taxon>
    </lineage>
</organism>
<dbReference type="Proteomes" id="UP000772434">
    <property type="component" value="Unassembled WGS sequence"/>
</dbReference>
<dbReference type="SUPFAM" id="SSF81383">
    <property type="entry name" value="F-box domain"/>
    <property type="match status" value="1"/>
</dbReference>
<accession>A0A9P5Q2V6</accession>
<name>A0A9P5Q2V6_9AGAR</name>
<dbReference type="EMBL" id="JADNRY010000017">
    <property type="protein sequence ID" value="KAF9073612.1"/>
    <property type="molecule type" value="Genomic_DNA"/>
</dbReference>